<comment type="caution">
    <text evidence="1">The sequence shown here is derived from an EMBL/GenBank/DDBJ whole genome shotgun (WGS) entry which is preliminary data.</text>
</comment>
<proteinExistence type="predicted"/>
<dbReference type="AlphaFoldDB" id="A0A699JMT6"/>
<reference evidence="1" key="1">
    <citation type="journal article" date="2019" name="Sci. Rep.">
        <title>Draft genome of Tanacetum cinerariifolium, the natural source of mosquito coil.</title>
        <authorList>
            <person name="Yamashiro T."/>
            <person name="Shiraishi A."/>
            <person name="Satake H."/>
            <person name="Nakayama K."/>
        </authorList>
    </citation>
    <scope>NUCLEOTIDE SEQUENCE</scope>
</reference>
<gene>
    <name evidence="1" type="ORF">Tci_615850</name>
</gene>
<sequence>MGILLLRPQQVVTGETKDILGTKYSTKTDYLHRALKDKGIVDSGCSRHMTGNKAHPADYQEFKGGFIAFRGSNGRIICKGKIKAGRSWVASRFSNLALGVEHNYMVFHIVDGVRASNVEMIC</sequence>
<dbReference type="EMBL" id="BKCJ010424154">
    <property type="protein sequence ID" value="GFA43878.1"/>
    <property type="molecule type" value="Genomic_DNA"/>
</dbReference>
<evidence type="ECO:0000313" key="1">
    <source>
        <dbReference type="EMBL" id="GFA43878.1"/>
    </source>
</evidence>
<organism evidence="1">
    <name type="scientific">Tanacetum cinerariifolium</name>
    <name type="common">Dalmatian daisy</name>
    <name type="synonym">Chrysanthemum cinerariifolium</name>
    <dbReference type="NCBI Taxonomy" id="118510"/>
    <lineage>
        <taxon>Eukaryota</taxon>
        <taxon>Viridiplantae</taxon>
        <taxon>Streptophyta</taxon>
        <taxon>Embryophyta</taxon>
        <taxon>Tracheophyta</taxon>
        <taxon>Spermatophyta</taxon>
        <taxon>Magnoliopsida</taxon>
        <taxon>eudicotyledons</taxon>
        <taxon>Gunneridae</taxon>
        <taxon>Pentapetalae</taxon>
        <taxon>asterids</taxon>
        <taxon>campanulids</taxon>
        <taxon>Asterales</taxon>
        <taxon>Asteraceae</taxon>
        <taxon>Asteroideae</taxon>
        <taxon>Anthemideae</taxon>
        <taxon>Anthemidinae</taxon>
        <taxon>Tanacetum</taxon>
    </lineage>
</organism>
<name>A0A699JMT6_TANCI</name>
<protein>
    <submittedName>
        <fullName evidence="1">Uncharacterized protein</fullName>
    </submittedName>
</protein>
<accession>A0A699JMT6</accession>